<accession>A0A9W4T374</accession>
<dbReference type="AlphaFoldDB" id="A0A9W4T374"/>
<feature type="non-terminal residue" evidence="1">
    <location>
        <position position="1"/>
    </location>
</feature>
<evidence type="ECO:0000313" key="1">
    <source>
        <dbReference type="EMBL" id="CAI2191262.1"/>
    </source>
</evidence>
<dbReference type="Proteomes" id="UP001153678">
    <property type="component" value="Unassembled WGS sequence"/>
</dbReference>
<dbReference type="OrthoDB" id="2446931at2759"/>
<protein>
    <submittedName>
        <fullName evidence="1">7722_t:CDS:1</fullName>
    </submittedName>
</protein>
<organism evidence="1 2">
    <name type="scientific">Funneliformis geosporum</name>
    <dbReference type="NCBI Taxonomy" id="1117311"/>
    <lineage>
        <taxon>Eukaryota</taxon>
        <taxon>Fungi</taxon>
        <taxon>Fungi incertae sedis</taxon>
        <taxon>Mucoromycota</taxon>
        <taxon>Glomeromycotina</taxon>
        <taxon>Glomeromycetes</taxon>
        <taxon>Glomerales</taxon>
        <taxon>Glomeraceae</taxon>
        <taxon>Funneliformis</taxon>
    </lineage>
</organism>
<dbReference type="EMBL" id="CAMKVN010007253">
    <property type="protein sequence ID" value="CAI2191262.1"/>
    <property type="molecule type" value="Genomic_DNA"/>
</dbReference>
<name>A0A9W4T374_9GLOM</name>
<comment type="caution">
    <text evidence="1">The sequence shown here is derived from an EMBL/GenBank/DDBJ whole genome shotgun (WGS) entry which is preliminary data.</text>
</comment>
<evidence type="ECO:0000313" key="2">
    <source>
        <dbReference type="Proteomes" id="UP001153678"/>
    </source>
</evidence>
<reference evidence="1" key="1">
    <citation type="submission" date="2022-08" db="EMBL/GenBank/DDBJ databases">
        <authorList>
            <person name="Kallberg Y."/>
            <person name="Tangrot J."/>
            <person name="Rosling A."/>
        </authorList>
    </citation>
    <scope>NUCLEOTIDE SEQUENCE</scope>
    <source>
        <strain evidence="1">Wild A</strain>
    </source>
</reference>
<gene>
    <name evidence="1" type="ORF">FWILDA_LOCUS14985</name>
</gene>
<proteinExistence type="predicted"/>
<sequence>NLTSNISKLNLQNYNIDDYNTIEEEYGSDFNDVNENLDDLINKIDMFEYSNTGLNYKENSNNPHFFQLNTNALQSARYFSTILNETDNIDDYILDLDSNFDNKFIIFMTTEQILPMKCNQIRFSN</sequence>
<keyword evidence="2" id="KW-1185">Reference proteome</keyword>